<comment type="caution">
    <text evidence="1">The sequence shown here is derived from an EMBL/GenBank/DDBJ whole genome shotgun (WGS) entry which is preliminary data.</text>
</comment>
<name>A0A0F9D963_9ZZZZ</name>
<dbReference type="AlphaFoldDB" id="A0A0F9D963"/>
<accession>A0A0F9D963</accession>
<sequence>MLKKHLNQELLKTSGKLRFNAEEGTYDDPYIIENLTIDAEYSGSGIEIRNSDV</sequence>
<organism evidence="1">
    <name type="scientific">marine sediment metagenome</name>
    <dbReference type="NCBI Taxonomy" id="412755"/>
    <lineage>
        <taxon>unclassified sequences</taxon>
        <taxon>metagenomes</taxon>
        <taxon>ecological metagenomes</taxon>
    </lineage>
</organism>
<dbReference type="EMBL" id="LAZR01042810">
    <property type="protein sequence ID" value="KKL08618.1"/>
    <property type="molecule type" value="Genomic_DNA"/>
</dbReference>
<protein>
    <submittedName>
        <fullName evidence="1">Uncharacterized protein</fullName>
    </submittedName>
</protein>
<proteinExistence type="predicted"/>
<evidence type="ECO:0000313" key="1">
    <source>
        <dbReference type="EMBL" id="KKL08618.1"/>
    </source>
</evidence>
<gene>
    <name evidence="1" type="ORF">LCGC14_2574060</name>
</gene>
<reference evidence="1" key="1">
    <citation type="journal article" date="2015" name="Nature">
        <title>Complex archaea that bridge the gap between prokaryotes and eukaryotes.</title>
        <authorList>
            <person name="Spang A."/>
            <person name="Saw J.H."/>
            <person name="Jorgensen S.L."/>
            <person name="Zaremba-Niedzwiedzka K."/>
            <person name="Martijn J."/>
            <person name="Lind A.E."/>
            <person name="van Eijk R."/>
            <person name="Schleper C."/>
            <person name="Guy L."/>
            <person name="Ettema T.J."/>
        </authorList>
    </citation>
    <scope>NUCLEOTIDE SEQUENCE</scope>
</reference>